<evidence type="ECO:0000313" key="3">
    <source>
        <dbReference type="Proteomes" id="UP000222564"/>
    </source>
</evidence>
<evidence type="ECO:0000313" key="2">
    <source>
        <dbReference type="EMBL" id="PHJ37508.1"/>
    </source>
</evidence>
<keyword evidence="1" id="KW-1133">Transmembrane helix</keyword>
<protein>
    <submittedName>
        <fullName evidence="2">Uncharacterized protein</fullName>
    </submittedName>
</protein>
<name>A0A2C6MBU3_9FIRM</name>
<evidence type="ECO:0000256" key="1">
    <source>
        <dbReference type="SAM" id="Phobius"/>
    </source>
</evidence>
<accession>A0A2C6MBU3</accession>
<organism evidence="2 3">
    <name type="scientific">Desulforamulus profundi</name>
    <dbReference type="NCBI Taxonomy" id="1383067"/>
    <lineage>
        <taxon>Bacteria</taxon>
        <taxon>Bacillati</taxon>
        <taxon>Bacillota</taxon>
        <taxon>Clostridia</taxon>
        <taxon>Eubacteriales</taxon>
        <taxon>Peptococcaceae</taxon>
        <taxon>Desulforamulus</taxon>
    </lineage>
</organism>
<keyword evidence="1" id="KW-0812">Transmembrane</keyword>
<dbReference type="EMBL" id="AWQQ01000091">
    <property type="protein sequence ID" value="PHJ37508.1"/>
    <property type="molecule type" value="Genomic_DNA"/>
</dbReference>
<dbReference type="AlphaFoldDB" id="A0A2C6MBU3"/>
<comment type="caution">
    <text evidence="2">The sequence shown here is derived from an EMBL/GenBank/DDBJ whole genome shotgun (WGS) entry which is preliminary data.</text>
</comment>
<feature type="transmembrane region" description="Helical" evidence="1">
    <location>
        <begin position="6"/>
        <end position="26"/>
    </location>
</feature>
<dbReference type="Proteomes" id="UP000222564">
    <property type="component" value="Unassembled WGS sequence"/>
</dbReference>
<gene>
    <name evidence="2" type="ORF">P378_16530</name>
</gene>
<sequence length="58" mass="6812">MKQFQSFLAPLIEAIFLILPCGFYLLRQIGRKCCVHNVTSFKLNSKEIIHYEKLFACF</sequence>
<keyword evidence="3" id="KW-1185">Reference proteome</keyword>
<keyword evidence="1" id="KW-0472">Membrane</keyword>
<reference evidence="2 3" key="1">
    <citation type="submission" date="2013-09" db="EMBL/GenBank/DDBJ databases">
        <title>Biodegradation of hydrocarbons in the deep terrestrial subsurface : characterization of a microbial consortium composed of two Desulfotomaculum species originating from a deep geological formation.</title>
        <authorList>
            <person name="Aullo T."/>
            <person name="Berlendis S."/>
            <person name="Lascourreges J.-F."/>
            <person name="Dessort D."/>
            <person name="Saint-Laurent S."/>
            <person name="Schraauwers B."/>
            <person name="Mas J."/>
            <person name="Magot M."/>
            <person name="Ranchou-Peyruse A."/>
        </authorList>
    </citation>
    <scope>NUCLEOTIDE SEQUENCE [LARGE SCALE GENOMIC DNA]</scope>
    <source>
        <strain evidence="2 3">Bs107</strain>
    </source>
</reference>
<proteinExistence type="predicted"/>